<dbReference type="InterPro" id="IPR052471">
    <property type="entry name" value="PBI_I9"/>
</dbReference>
<evidence type="ECO:0000313" key="4">
    <source>
        <dbReference type="Proteomes" id="UP001216638"/>
    </source>
</evidence>
<proteinExistence type="inferred from homology"/>
<dbReference type="Proteomes" id="UP001216638">
    <property type="component" value="Chromosome 2"/>
</dbReference>
<dbReference type="PANTHER" id="PTHR28288:SF2">
    <property type="entry name" value="PROTEASE B INHIBITOR 2"/>
    <property type="match status" value="1"/>
</dbReference>
<organism evidence="3 4">
    <name type="scientific">Malassezia brasiliensis</name>
    <dbReference type="NCBI Taxonomy" id="1821822"/>
    <lineage>
        <taxon>Eukaryota</taxon>
        <taxon>Fungi</taxon>
        <taxon>Dikarya</taxon>
        <taxon>Basidiomycota</taxon>
        <taxon>Ustilaginomycotina</taxon>
        <taxon>Malasseziomycetes</taxon>
        <taxon>Malasseziales</taxon>
        <taxon>Malasseziaceae</taxon>
        <taxon>Malassezia</taxon>
    </lineage>
</organism>
<protein>
    <recommendedName>
        <fullName evidence="2">Inhibitor I9 domain-containing protein</fullName>
    </recommendedName>
</protein>
<evidence type="ECO:0000259" key="2">
    <source>
        <dbReference type="Pfam" id="PF05922"/>
    </source>
</evidence>
<dbReference type="InterPro" id="IPR010259">
    <property type="entry name" value="S8pro/Inhibitor_I9"/>
</dbReference>
<evidence type="ECO:0000313" key="3">
    <source>
        <dbReference type="EMBL" id="WFC95030.1"/>
    </source>
</evidence>
<dbReference type="InterPro" id="IPR037045">
    <property type="entry name" value="S8pro/Inhibitor_I9_sf"/>
</dbReference>
<dbReference type="AlphaFoldDB" id="A0AAF0DRV8"/>
<reference evidence="3" key="1">
    <citation type="submission" date="2023-03" db="EMBL/GenBank/DDBJ databases">
        <title>Mating type loci evolution in Malassezia.</title>
        <authorList>
            <person name="Coelho M.A."/>
        </authorList>
    </citation>
    <scope>NUCLEOTIDE SEQUENCE</scope>
    <source>
        <strain evidence="3">CBS 14135</strain>
    </source>
</reference>
<keyword evidence="4" id="KW-1185">Reference proteome</keyword>
<sequence>MQSYVVMFRKSASDKDVDKYVNEVQEQGGTIQQRYNADFLRGFAARMPPKYVEKLEQNKKHDGLIESIEPNQEIHIN</sequence>
<dbReference type="GO" id="GO:0004866">
    <property type="term" value="F:endopeptidase inhibitor activity"/>
    <property type="evidence" value="ECO:0007669"/>
    <property type="project" value="TreeGrafter"/>
</dbReference>
<dbReference type="SUPFAM" id="SSF54897">
    <property type="entry name" value="Protease propeptides/inhibitors"/>
    <property type="match status" value="1"/>
</dbReference>
<feature type="domain" description="Inhibitor I9" evidence="2">
    <location>
        <begin position="3"/>
        <end position="76"/>
    </location>
</feature>
<evidence type="ECO:0000256" key="1">
    <source>
        <dbReference type="ARBA" id="ARBA00038069"/>
    </source>
</evidence>
<gene>
    <name evidence="3" type="ORF">MBRA1_001670</name>
</gene>
<name>A0AAF0DRV8_9BASI</name>
<dbReference type="GO" id="GO:0042144">
    <property type="term" value="P:vacuole fusion, non-autophagic"/>
    <property type="evidence" value="ECO:0007669"/>
    <property type="project" value="TreeGrafter"/>
</dbReference>
<dbReference type="Pfam" id="PF05922">
    <property type="entry name" value="Inhibitor_I9"/>
    <property type="match status" value="1"/>
</dbReference>
<dbReference type="PANTHER" id="PTHR28288">
    <property type="entry name" value="PROTEASE B INHIBITOR 2"/>
    <property type="match status" value="1"/>
</dbReference>
<dbReference type="Gene3D" id="3.30.70.80">
    <property type="entry name" value="Peptidase S8 propeptide/proteinase inhibitor I9"/>
    <property type="match status" value="1"/>
</dbReference>
<dbReference type="EMBL" id="CP119952">
    <property type="protein sequence ID" value="WFC95030.1"/>
    <property type="molecule type" value="Genomic_DNA"/>
</dbReference>
<accession>A0AAF0DRV8</accession>
<comment type="similarity">
    <text evidence="1">Belongs to the protease inhibitor I9 family.</text>
</comment>